<dbReference type="PROSITE" id="PS01125">
    <property type="entry name" value="ROK"/>
    <property type="match status" value="1"/>
</dbReference>
<evidence type="ECO:0000256" key="1">
    <source>
        <dbReference type="ARBA" id="ARBA00006479"/>
    </source>
</evidence>
<dbReference type="Pfam" id="PF00480">
    <property type="entry name" value="ROK"/>
    <property type="match status" value="1"/>
</dbReference>
<dbReference type="InterPro" id="IPR036388">
    <property type="entry name" value="WH-like_DNA-bd_sf"/>
</dbReference>
<dbReference type="InterPro" id="IPR043129">
    <property type="entry name" value="ATPase_NBD"/>
</dbReference>
<dbReference type="RefSeq" id="WP_115850154.1">
    <property type="nucleotide sequence ID" value="NZ_QTUC01000001.1"/>
</dbReference>
<dbReference type="OrthoDB" id="3189808at2"/>
<dbReference type="PANTHER" id="PTHR18964">
    <property type="entry name" value="ROK (REPRESSOR, ORF, KINASE) FAMILY"/>
    <property type="match status" value="1"/>
</dbReference>
<feature type="compositionally biased region" description="Polar residues" evidence="2">
    <location>
        <begin position="411"/>
        <end position="422"/>
    </location>
</feature>
<dbReference type="AlphaFoldDB" id="A0A3D9V3Z0"/>
<dbReference type="EMBL" id="QTUC01000001">
    <property type="protein sequence ID" value="REF36532.1"/>
    <property type="molecule type" value="Genomic_DNA"/>
</dbReference>
<dbReference type="Gene3D" id="1.10.10.10">
    <property type="entry name" value="Winged helix-like DNA-binding domain superfamily/Winged helix DNA-binding domain"/>
    <property type="match status" value="1"/>
</dbReference>
<comment type="caution">
    <text evidence="3">The sequence shown here is derived from an EMBL/GenBank/DDBJ whole genome shotgun (WGS) entry which is preliminary data.</text>
</comment>
<reference evidence="3 4" key="1">
    <citation type="submission" date="2018-08" db="EMBL/GenBank/DDBJ databases">
        <title>Sequencing the genomes of 1000 actinobacteria strains.</title>
        <authorList>
            <person name="Klenk H.-P."/>
        </authorList>
    </citation>
    <scope>NUCLEOTIDE SEQUENCE [LARGE SCALE GENOMIC DNA]</scope>
    <source>
        <strain evidence="3 4">DSM 22891</strain>
    </source>
</reference>
<dbReference type="Gene3D" id="3.30.420.40">
    <property type="match status" value="2"/>
</dbReference>
<dbReference type="SUPFAM" id="SSF53067">
    <property type="entry name" value="Actin-like ATPase domain"/>
    <property type="match status" value="1"/>
</dbReference>
<organism evidence="3 4">
    <name type="scientific">Thermasporomyces composti</name>
    <dbReference type="NCBI Taxonomy" id="696763"/>
    <lineage>
        <taxon>Bacteria</taxon>
        <taxon>Bacillati</taxon>
        <taxon>Actinomycetota</taxon>
        <taxon>Actinomycetes</taxon>
        <taxon>Propionibacteriales</taxon>
        <taxon>Nocardioidaceae</taxon>
        <taxon>Thermasporomyces</taxon>
    </lineage>
</organism>
<protein>
    <submittedName>
        <fullName evidence="3">Putative NBD/HSP70 family sugar kinase</fullName>
    </submittedName>
</protein>
<accession>A0A3D9V3Z0</accession>
<evidence type="ECO:0000256" key="2">
    <source>
        <dbReference type="SAM" id="MobiDB-lite"/>
    </source>
</evidence>
<gene>
    <name evidence="3" type="ORF">DFJ64_1945</name>
</gene>
<dbReference type="Proteomes" id="UP000256485">
    <property type="component" value="Unassembled WGS sequence"/>
</dbReference>
<dbReference type="InterPro" id="IPR049874">
    <property type="entry name" value="ROK_cs"/>
</dbReference>
<keyword evidence="3" id="KW-0418">Kinase</keyword>
<keyword evidence="3" id="KW-0808">Transferase</keyword>
<dbReference type="SUPFAM" id="SSF46785">
    <property type="entry name" value="Winged helix' DNA-binding domain"/>
    <property type="match status" value="1"/>
</dbReference>
<name>A0A3D9V3Z0_THECX</name>
<dbReference type="PANTHER" id="PTHR18964:SF149">
    <property type="entry name" value="BIFUNCTIONAL UDP-N-ACETYLGLUCOSAMINE 2-EPIMERASE_N-ACETYLMANNOSAMINE KINASE"/>
    <property type="match status" value="1"/>
</dbReference>
<evidence type="ECO:0000313" key="3">
    <source>
        <dbReference type="EMBL" id="REF36532.1"/>
    </source>
</evidence>
<dbReference type="InterPro" id="IPR036390">
    <property type="entry name" value="WH_DNA-bd_sf"/>
</dbReference>
<dbReference type="InterPro" id="IPR000600">
    <property type="entry name" value="ROK"/>
</dbReference>
<evidence type="ECO:0000313" key="4">
    <source>
        <dbReference type="Proteomes" id="UP000256485"/>
    </source>
</evidence>
<feature type="region of interest" description="Disordered" evidence="2">
    <location>
        <begin position="390"/>
        <end position="422"/>
    </location>
</feature>
<sequence>MPGIHTRTRHRALVLGALRAAGPLSKAELARRLGLSVPTVTEILRECATDGVVEEVGEGRSTGGRRPMLYALRTQGLRAVGVNVDPDTVRAVISDLSGDIVAESTVPIDFTDGESAFVANLHRAVDTVLSTVESPDELAGIGVAVPAMMPRSAKGRFAPLGHPTWTGVDLHELVRQRYGLPVVTANRAHAVGVGEHLFGAGRGVANLLCLVLGSGLGAAVIAGGRLFTGGDGAAGVLGRMVLDAAVSDEPAPTVGEMVGESGIVAAAVARLRHAGRRTLGEVPLHLLNAGHVIDAALDGDALMADVLAHAGRVLGAAVAAALCVTDSDLVVLCGPSTRAGPLLLEPFQAILRARSPSTPPPVRLGDLGGHSGPLGAAALVLADFIRDAADDETEQAGTDTAPTRARRRPNSAGTQASARDSE</sequence>
<comment type="similarity">
    <text evidence="1">Belongs to the ROK (NagC/XylR) family.</text>
</comment>
<dbReference type="GO" id="GO:0016301">
    <property type="term" value="F:kinase activity"/>
    <property type="evidence" value="ECO:0007669"/>
    <property type="project" value="UniProtKB-KW"/>
</dbReference>
<proteinExistence type="inferred from homology"/>
<dbReference type="Pfam" id="PF13412">
    <property type="entry name" value="HTH_24"/>
    <property type="match status" value="1"/>
</dbReference>
<keyword evidence="4" id="KW-1185">Reference proteome</keyword>